<accession>A0AAW3WIE2</accession>
<sequence>MQIESFQDLVKNAQSIEKKSRIAVVAAHDKHTLQ</sequence>
<dbReference type="EMBL" id="JABAGV010000411">
    <property type="protein sequence ID" value="MBC2478379.1"/>
    <property type="molecule type" value="Genomic_DNA"/>
</dbReference>
<reference evidence="1" key="2">
    <citation type="journal article" date="2022" name="Nat. Biotechnol.">
        <title>Carbon-negative production of acetone and isopropanol by gas fermentation at industrial pilot scale.</title>
        <authorList>
            <person name="Liew F.E."/>
            <person name="Nogle R."/>
            <person name="Abdalla T."/>
            <person name="Rasor B.J."/>
            <person name="Canter C."/>
            <person name="Jensen R.O."/>
            <person name="Wang L."/>
            <person name="Strutz J."/>
            <person name="Chirania P."/>
            <person name="De Tissera S."/>
            <person name="Mueller A.P."/>
            <person name="Ruan Z."/>
            <person name="Gao A."/>
            <person name="Tran L."/>
            <person name="Engle N.L."/>
            <person name="Bromley J.C."/>
            <person name="Daniell J."/>
            <person name="Conrado R."/>
            <person name="Tschaplinski T.J."/>
            <person name="Giannone R.J."/>
            <person name="Hettich R.L."/>
            <person name="Karim A.S."/>
            <person name="Simpson S.D."/>
            <person name="Brown S.D."/>
            <person name="Leang C."/>
            <person name="Jewett M.C."/>
            <person name="Kopke M."/>
        </authorList>
    </citation>
    <scope>NUCLEOTIDE SEQUENCE</scope>
    <source>
        <strain evidence="1">DJ015</strain>
    </source>
</reference>
<proteinExistence type="predicted"/>
<name>A0AAW3WIE2_CLOBE</name>
<feature type="non-terminal residue" evidence="1">
    <location>
        <position position="34"/>
    </location>
</feature>
<gene>
    <name evidence="1" type="ORF">HGI39_27665</name>
</gene>
<reference evidence="1" key="1">
    <citation type="submission" date="2020-04" db="EMBL/GenBank/DDBJ databases">
        <authorList>
            <person name="Brown S."/>
        </authorList>
    </citation>
    <scope>NUCLEOTIDE SEQUENCE</scope>
    <source>
        <strain evidence="1">DJ015</strain>
    </source>
</reference>
<evidence type="ECO:0000313" key="1">
    <source>
        <dbReference type="EMBL" id="MBC2478379.1"/>
    </source>
</evidence>
<protein>
    <submittedName>
        <fullName evidence="1">Phosphate butyryltransferase Ptb</fullName>
    </submittedName>
</protein>
<organism evidence="1 2">
    <name type="scientific">Clostridium beijerinckii</name>
    <name type="common">Clostridium MP</name>
    <dbReference type="NCBI Taxonomy" id="1520"/>
    <lineage>
        <taxon>Bacteria</taxon>
        <taxon>Bacillati</taxon>
        <taxon>Bacillota</taxon>
        <taxon>Clostridia</taxon>
        <taxon>Eubacteriales</taxon>
        <taxon>Clostridiaceae</taxon>
        <taxon>Clostridium</taxon>
    </lineage>
</organism>
<evidence type="ECO:0000313" key="2">
    <source>
        <dbReference type="Proteomes" id="UP001194098"/>
    </source>
</evidence>
<comment type="caution">
    <text evidence="1">The sequence shown here is derived from an EMBL/GenBank/DDBJ whole genome shotgun (WGS) entry which is preliminary data.</text>
</comment>
<dbReference type="AlphaFoldDB" id="A0AAW3WIE2"/>
<dbReference type="Proteomes" id="UP001194098">
    <property type="component" value="Unassembled WGS sequence"/>
</dbReference>